<dbReference type="PANTHER" id="PTHR24039">
    <property type="entry name" value="FIBRILLIN-RELATED"/>
    <property type="match status" value="1"/>
</dbReference>
<gene>
    <name evidence="9" type="ORF">Cvel_6098</name>
</gene>
<keyword evidence="7" id="KW-0472">Membrane</keyword>
<dbReference type="InterPro" id="IPR000152">
    <property type="entry name" value="EGF-type_Asp/Asn_hydroxyl_site"/>
</dbReference>
<protein>
    <recommendedName>
        <fullName evidence="8">EGF-like domain-containing protein</fullName>
    </recommendedName>
</protein>
<dbReference type="InterPro" id="IPR000742">
    <property type="entry name" value="EGF"/>
</dbReference>
<dbReference type="Pfam" id="PF12947">
    <property type="entry name" value="EGF_3"/>
    <property type="match status" value="2"/>
</dbReference>
<dbReference type="InterPro" id="IPR018097">
    <property type="entry name" value="EGF_Ca-bd_CS"/>
</dbReference>
<sequence>MYRSDSVRAPSWRVAMRSPIRSPVCSLLVASVLLGVQTGVITSAPSPPWRDDFDGSSLNTSIWTPEITDPGISSYSVSGGSLLVSSTGLCNLDATRAGAPLIRTDAPGGLAGNWTARFKLSSDNGNNFKAGLHVYDTYGGVGFFYLGSRTWGPDRASLSRLTPYGGGGYSVNTPVQNTYVEYAMAHKGSGEYDGYWHNGSDWEFLGSYTTTFAVYIGLFASTDAAGMDAHFDYFQLDFYFEDLEECSGATHNCDGNATCTNTNGSFTCSCDPGFVGNGVSCVPDDDECTLSTDDCHGNASCSNSIGSFGCGCNTGFSGDGVVCTDDDECLLSVHNCHSEGACANSEGSFSCGCISGFSGDGVSSCIGPFVSQSREGGAGGAEAQAFALLLSRFEECVAMLPLEEQIGVLTGVLEDTLATTPTFPDNDAAALALLSLLDGIGDLISELSSSGTTVEVHSSKMRMLVSTFDVATTVFSVEIQSLSVLLELNNANELQGTGVSGGFSARSPLTWSSLLGAMDRSERHFAEGQEGEEGQRSLVLLTTVDNPHPYAAGRTREGGFLLEGATRFVRVQARQRRQVLGSGRVPKLTLSSFGSGSSRAQGGRSGGRRRLAEVVDSAEQLEVPVDEAKETAGALRIRAQGPDASAMLQQRGLLESSWEDLQLGLRGGEWVLECAQLDVQQELWTNAGCRFFLSEAEGEWWCACALRSLDTTLMAVQRYVPPPRKAPESGETRSARHTEVNGLEDSVLVLWNWLLIFSILCGVAYLYLYAIRAERDLSPHLASLDPQGRQKALLEKQSQAATDKVAAAGLSKTSVTKEVFDSERHRRRLGVFFTPRRVVGFLEARAWMSKRAHRESKGGGQTTSDSTVRHGILGRLRALVSQSPCAVCCRRLLLREETLAFVDARQLSRLRELNRLKLSAKMRGYLDGGAARQRLMWQQLDAELASRKYDMGLQFKSQAWEAEEGRKNFLLPSETWLTSVATFTTAQTFQSSSADGEEEEHEEANREGEMETKNRSVSMSSDLSSSDWNSSEEGDMRAPVSPAPKSFRPVGMVEREISPVAAPSESLVSRSPVSLPPSPLLRPPRWADKSPAGSFMTQLRALRESVLKNISPSSSRRVKETPEASLRKLALGERKISPRKRFSIGSGDWRVMENLTHLKYMLAARHDNVEKEKGSDNAEEDELKEEEVHRTAEEKVEEEDDEFSPLVRVRRGPNRSPRLNWTQKPFKGSRFFPGEADSVPSAPPSPAPSPPVDSRSPPPTPSAALRSSPASGTEQDSPEKLKRQKSGKKTRMMLDAIQHQRSRIFKTLDTFDEREAPPRWRAKMAIVAPEGLSHAGRLPLRKSLDTGHVVLRIFHRPHVWLLMDVSPVTETLLWILRLAGTFCLCLILNAATVLVGETDEFHTAHTPVTLTTAPRQFHLPSSLDLFSFAPAAAVKSLISFLALLLVVGSLLRPLCARVWSEESLFEDLHVVRQSPSDPSEEGERTDQSPLGRLSLPVGAEGRDRSERPFSAPDRKSTHKETRRSSLARAETKLAEEFSSGRLLYYNFGEAMSIRARPVRLPRAECAHRFVSRRNLEVVVQKLLWVACGVAALVYLSLLAVATAEWKASRESANREEWGGLRGNQFCSRRPSVVLSEHSVGILIFFLLEILWCCLLSLCRAMLLRLSLRSGLVRRFLNCFPRAAMFSDLHPEAEVKFGKDVVKALDAVPASNWIVPPERFDWLVD</sequence>
<dbReference type="PROSITE" id="PS00010">
    <property type="entry name" value="ASX_HYDROXYL"/>
    <property type="match status" value="3"/>
</dbReference>
<accession>A0A0G4HB05</accession>
<feature type="compositionally biased region" description="Basic residues" evidence="6">
    <location>
        <begin position="1282"/>
        <end position="1291"/>
    </location>
</feature>
<feature type="transmembrane region" description="Helical" evidence="7">
    <location>
        <begin position="750"/>
        <end position="770"/>
    </location>
</feature>
<dbReference type="FunFam" id="2.10.25.10:FF:000038">
    <property type="entry name" value="Fibrillin 2"/>
    <property type="match status" value="3"/>
</dbReference>
<dbReference type="InterPro" id="IPR024731">
    <property type="entry name" value="NELL2-like_EGF"/>
</dbReference>
<keyword evidence="1 5" id="KW-0245">EGF-like domain</keyword>
<feature type="compositionally biased region" description="Basic and acidic residues" evidence="6">
    <location>
        <begin position="1166"/>
        <end position="1176"/>
    </location>
</feature>
<evidence type="ECO:0000256" key="6">
    <source>
        <dbReference type="SAM" id="MobiDB-lite"/>
    </source>
</evidence>
<dbReference type="PhylomeDB" id="A0A0G4HB05"/>
<dbReference type="InterPro" id="IPR013320">
    <property type="entry name" value="ConA-like_dom_sf"/>
</dbReference>
<dbReference type="VEuPathDB" id="CryptoDB:Cvel_6098"/>
<feature type="domain" description="EGF-like" evidence="8">
    <location>
        <begin position="325"/>
        <end position="366"/>
    </location>
</feature>
<keyword evidence="7" id="KW-0812">Transmembrane</keyword>
<evidence type="ECO:0000256" key="3">
    <source>
        <dbReference type="ARBA" id="ARBA00022737"/>
    </source>
</evidence>
<feature type="transmembrane region" description="Helical" evidence="7">
    <location>
        <begin position="1639"/>
        <end position="1658"/>
    </location>
</feature>
<feature type="compositionally biased region" description="Basic and acidic residues" evidence="6">
    <location>
        <begin position="1003"/>
        <end position="1014"/>
    </location>
</feature>
<reference evidence="9" key="1">
    <citation type="submission" date="2014-11" db="EMBL/GenBank/DDBJ databases">
        <authorList>
            <person name="Otto D Thomas"/>
            <person name="Naeem Raeece"/>
        </authorList>
    </citation>
    <scope>NUCLEOTIDE SEQUENCE</scope>
</reference>
<dbReference type="PROSITE" id="PS01187">
    <property type="entry name" value="EGF_CA"/>
    <property type="match status" value="2"/>
</dbReference>
<dbReference type="GO" id="GO:0005509">
    <property type="term" value="F:calcium ion binding"/>
    <property type="evidence" value="ECO:0007669"/>
    <property type="project" value="InterPro"/>
</dbReference>
<feature type="region of interest" description="Disordered" evidence="6">
    <location>
        <begin position="989"/>
        <end position="1047"/>
    </location>
</feature>
<dbReference type="CDD" id="cd00054">
    <property type="entry name" value="EGF_CA"/>
    <property type="match status" value="3"/>
</dbReference>
<feature type="region of interest" description="Disordered" evidence="6">
    <location>
        <begin position="1166"/>
        <end position="1291"/>
    </location>
</feature>
<keyword evidence="2" id="KW-0732">Signal</keyword>
<evidence type="ECO:0000256" key="1">
    <source>
        <dbReference type="ARBA" id="ARBA00022536"/>
    </source>
</evidence>
<evidence type="ECO:0000256" key="5">
    <source>
        <dbReference type="PROSITE-ProRule" id="PRU00076"/>
    </source>
</evidence>
<proteinExistence type="predicted"/>
<evidence type="ECO:0000256" key="2">
    <source>
        <dbReference type="ARBA" id="ARBA00022729"/>
    </source>
</evidence>
<organism evidence="9">
    <name type="scientific">Chromera velia CCMP2878</name>
    <dbReference type="NCBI Taxonomy" id="1169474"/>
    <lineage>
        <taxon>Eukaryota</taxon>
        <taxon>Sar</taxon>
        <taxon>Alveolata</taxon>
        <taxon>Colpodellida</taxon>
        <taxon>Chromeraceae</taxon>
        <taxon>Chromera</taxon>
    </lineage>
</organism>
<feature type="region of interest" description="Disordered" evidence="6">
    <location>
        <begin position="1471"/>
        <end position="1527"/>
    </location>
</feature>
<keyword evidence="7" id="KW-1133">Transmembrane helix</keyword>
<dbReference type="SMART" id="SM00181">
    <property type="entry name" value="EGF"/>
    <property type="match status" value="3"/>
</dbReference>
<keyword evidence="4" id="KW-1015">Disulfide bond</keyword>
<keyword evidence="3" id="KW-0677">Repeat</keyword>
<dbReference type="SUPFAM" id="SSF57184">
    <property type="entry name" value="Growth factor receptor domain"/>
    <property type="match status" value="1"/>
</dbReference>
<feature type="compositionally biased region" description="Low complexity" evidence="6">
    <location>
        <begin position="1016"/>
        <end position="1031"/>
    </location>
</feature>
<feature type="domain" description="EGF-like" evidence="8">
    <location>
        <begin position="284"/>
        <end position="324"/>
    </location>
</feature>
<comment type="caution">
    <text evidence="5">Lacks conserved residue(s) required for the propagation of feature annotation.</text>
</comment>
<feature type="transmembrane region" description="Helical" evidence="7">
    <location>
        <begin position="1372"/>
        <end position="1395"/>
    </location>
</feature>
<name>A0A0G4HB05_9ALVE</name>
<feature type="compositionally biased region" description="Pro residues" evidence="6">
    <location>
        <begin position="1241"/>
        <end position="1261"/>
    </location>
</feature>
<feature type="transmembrane region" description="Helical" evidence="7">
    <location>
        <begin position="1428"/>
        <end position="1451"/>
    </location>
</feature>
<evidence type="ECO:0000256" key="7">
    <source>
        <dbReference type="SAM" id="Phobius"/>
    </source>
</evidence>
<evidence type="ECO:0000313" key="9">
    <source>
        <dbReference type="EMBL" id="CEM40995.1"/>
    </source>
</evidence>
<dbReference type="SMART" id="SM00179">
    <property type="entry name" value="EGF_CA"/>
    <property type="match status" value="3"/>
</dbReference>
<feature type="domain" description="EGF-like" evidence="8">
    <location>
        <begin position="242"/>
        <end position="282"/>
    </location>
</feature>
<dbReference type="InterPro" id="IPR049883">
    <property type="entry name" value="NOTCH1_EGF-like"/>
</dbReference>
<feature type="transmembrane region" description="Helical" evidence="7">
    <location>
        <begin position="1582"/>
        <end position="1603"/>
    </location>
</feature>
<evidence type="ECO:0000259" key="8">
    <source>
        <dbReference type="PROSITE" id="PS50026"/>
    </source>
</evidence>
<dbReference type="EMBL" id="CDMZ01002148">
    <property type="protein sequence ID" value="CEM40995.1"/>
    <property type="molecule type" value="Genomic_DNA"/>
</dbReference>
<dbReference type="SUPFAM" id="SSF49899">
    <property type="entry name" value="Concanavalin A-like lectins/glucanases"/>
    <property type="match status" value="1"/>
</dbReference>
<dbReference type="Gene3D" id="2.10.25.10">
    <property type="entry name" value="Laminin"/>
    <property type="match status" value="3"/>
</dbReference>
<dbReference type="InterPro" id="IPR009030">
    <property type="entry name" value="Growth_fac_rcpt_cys_sf"/>
</dbReference>
<evidence type="ECO:0000256" key="4">
    <source>
        <dbReference type="ARBA" id="ARBA00023157"/>
    </source>
</evidence>
<dbReference type="PROSITE" id="PS50026">
    <property type="entry name" value="EGF_3"/>
    <property type="match status" value="3"/>
</dbReference>
<dbReference type="PROSITE" id="PS01186">
    <property type="entry name" value="EGF_2"/>
    <property type="match status" value="3"/>
</dbReference>
<dbReference type="Pfam" id="PF07645">
    <property type="entry name" value="EGF_CA"/>
    <property type="match status" value="1"/>
</dbReference>
<feature type="compositionally biased region" description="Basic and acidic residues" evidence="6">
    <location>
        <begin position="1500"/>
        <end position="1527"/>
    </location>
</feature>
<dbReference type="InterPro" id="IPR001881">
    <property type="entry name" value="EGF-like_Ca-bd_dom"/>
</dbReference>
<dbReference type="Gene3D" id="2.60.120.200">
    <property type="match status" value="1"/>
</dbReference>